<organism evidence="1 2">
    <name type="scientific">Apibacter mensalis</name>
    <dbReference type="NCBI Taxonomy" id="1586267"/>
    <lineage>
        <taxon>Bacteria</taxon>
        <taxon>Pseudomonadati</taxon>
        <taxon>Bacteroidota</taxon>
        <taxon>Flavobacteriia</taxon>
        <taxon>Flavobacteriales</taxon>
        <taxon>Weeksellaceae</taxon>
        <taxon>Apibacter</taxon>
    </lineage>
</organism>
<dbReference type="EMBL" id="FCOR01000006">
    <property type="protein sequence ID" value="CVK16352.1"/>
    <property type="molecule type" value="Genomic_DNA"/>
</dbReference>
<evidence type="ECO:0000313" key="1">
    <source>
        <dbReference type="EMBL" id="CVK16352.1"/>
    </source>
</evidence>
<keyword evidence="2" id="KW-1185">Reference proteome</keyword>
<dbReference type="AlphaFoldDB" id="A0A0X3APR5"/>
<accession>A0A0X3APR5</accession>
<dbReference type="Proteomes" id="UP000182761">
    <property type="component" value="Unassembled WGS sequence"/>
</dbReference>
<dbReference type="STRING" id="1586267.GCA_001418685_01202"/>
<proteinExistence type="predicted"/>
<sequence length="41" mass="5157">MTNLYITYKLRSKINIFGTFKKTKYIKYEIEELTDFRRIYN</sequence>
<evidence type="ECO:0000313" key="2">
    <source>
        <dbReference type="Proteomes" id="UP000182761"/>
    </source>
</evidence>
<name>A0A0X3APR5_9FLAO</name>
<reference evidence="1 2" key="1">
    <citation type="submission" date="2016-01" db="EMBL/GenBank/DDBJ databases">
        <authorList>
            <person name="McClelland M."/>
            <person name="Jain A."/>
            <person name="Saraogi P."/>
            <person name="Mendelson R."/>
            <person name="Westerman R."/>
            <person name="SanMiguel P."/>
            <person name="Csonka L."/>
        </authorList>
    </citation>
    <scope>NUCLEOTIDE SEQUENCE [LARGE SCALE GENOMIC DNA]</scope>
    <source>
        <strain evidence="1 2">R-53146</strain>
    </source>
</reference>
<protein>
    <submittedName>
        <fullName evidence="1">Uncharacterized protein</fullName>
    </submittedName>
</protein>
<gene>
    <name evidence="1" type="ORF">Ga0061079_106117</name>
</gene>